<accession>A0ABT8BQP3</accession>
<organism evidence="1 2">
    <name type="scientific">Vibrio ostreicida</name>
    <dbReference type="NCBI Taxonomy" id="526588"/>
    <lineage>
        <taxon>Bacteria</taxon>
        <taxon>Pseudomonadati</taxon>
        <taxon>Pseudomonadota</taxon>
        <taxon>Gammaproteobacteria</taxon>
        <taxon>Vibrionales</taxon>
        <taxon>Vibrionaceae</taxon>
        <taxon>Vibrio</taxon>
    </lineage>
</organism>
<gene>
    <name evidence="1" type="ORF">QWZ16_04470</name>
</gene>
<evidence type="ECO:0000313" key="2">
    <source>
        <dbReference type="Proteomes" id="UP001238540"/>
    </source>
</evidence>
<protein>
    <submittedName>
        <fullName evidence="1">Uncharacterized protein</fullName>
    </submittedName>
</protein>
<comment type="caution">
    <text evidence="1">The sequence shown here is derived from an EMBL/GenBank/DDBJ whole genome shotgun (WGS) entry which is preliminary data.</text>
</comment>
<reference evidence="2" key="1">
    <citation type="journal article" date="2019" name="Int. J. Syst. Evol. Microbiol.">
        <title>The Global Catalogue of Microorganisms (GCM) 10K type strain sequencing project: providing services to taxonomists for standard genome sequencing and annotation.</title>
        <authorList>
            <consortium name="The Broad Institute Genomics Platform"/>
            <consortium name="The Broad Institute Genome Sequencing Center for Infectious Disease"/>
            <person name="Wu L."/>
            <person name="Ma J."/>
        </authorList>
    </citation>
    <scope>NUCLEOTIDE SEQUENCE [LARGE SCALE GENOMIC DNA]</scope>
    <source>
        <strain evidence="2">CECT 7398</strain>
    </source>
</reference>
<keyword evidence="2" id="KW-1185">Reference proteome</keyword>
<evidence type="ECO:0000313" key="1">
    <source>
        <dbReference type="EMBL" id="MDN3608979.1"/>
    </source>
</evidence>
<dbReference type="RefSeq" id="WP_290310873.1">
    <property type="nucleotide sequence ID" value="NZ_JAUFQC010000001.1"/>
</dbReference>
<sequence>MTLLFSKASGFPEAFFVGEQHRLKLFSYAGFIATSRYRKESNNKDGNSISLNTPP</sequence>
<dbReference type="EMBL" id="JAUFQC010000001">
    <property type="protein sequence ID" value="MDN3608979.1"/>
    <property type="molecule type" value="Genomic_DNA"/>
</dbReference>
<proteinExistence type="predicted"/>
<dbReference type="Proteomes" id="UP001238540">
    <property type="component" value="Unassembled WGS sequence"/>
</dbReference>
<name>A0ABT8BQP3_9VIBR</name>